<evidence type="ECO:0000256" key="1">
    <source>
        <dbReference type="SAM" id="MobiDB-lite"/>
    </source>
</evidence>
<evidence type="ECO:0000313" key="2">
    <source>
        <dbReference type="EMBL" id="KAK7302243.1"/>
    </source>
</evidence>
<dbReference type="AlphaFoldDB" id="A0AAN9JNF9"/>
<protein>
    <submittedName>
        <fullName evidence="2">Uncharacterized protein</fullName>
    </submittedName>
</protein>
<name>A0AAN9JNF9_CLITE</name>
<sequence length="109" mass="11604">MDLKGVQKLSIFLLPVHSTCDMAPYEMSLKDLRMHYEKAVSSKRALSTTALGGASTREVSLSAKSSLIPTGVPISTAIPISVVSSGSYPEKEAGRQTKKATHTKRVNGA</sequence>
<feature type="region of interest" description="Disordered" evidence="1">
    <location>
        <begin position="86"/>
        <end position="109"/>
    </location>
</feature>
<proteinExistence type="predicted"/>
<accession>A0AAN9JNF9</accession>
<keyword evidence="3" id="KW-1185">Reference proteome</keyword>
<gene>
    <name evidence="2" type="ORF">RJT34_13128</name>
</gene>
<evidence type="ECO:0000313" key="3">
    <source>
        <dbReference type="Proteomes" id="UP001359559"/>
    </source>
</evidence>
<comment type="caution">
    <text evidence="2">The sequence shown here is derived from an EMBL/GenBank/DDBJ whole genome shotgun (WGS) entry which is preliminary data.</text>
</comment>
<organism evidence="2 3">
    <name type="scientific">Clitoria ternatea</name>
    <name type="common">Butterfly pea</name>
    <dbReference type="NCBI Taxonomy" id="43366"/>
    <lineage>
        <taxon>Eukaryota</taxon>
        <taxon>Viridiplantae</taxon>
        <taxon>Streptophyta</taxon>
        <taxon>Embryophyta</taxon>
        <taxon>Tracheophyta</taxon>
        <taxon>Spermatophyta</taxon>
        <taxon>Magnoliopsida</taxon>
        <taxon>eudicotyledons</taxon>
        <taxon>Gunneridae</taxon>
        <taxon>Pentapetalae</taxon>
        <taxon>rosids</taxon>
        <taxon>fabids</taxon>
        <taxon>Fabales</taxon>
        <taxon>Fabaceae</taxon>
        <taxon>Papilionoideae</taxon>
        <taxon>50 kb inversion clade</taxon>
        <taxon>NPAAA clade</taxon>
        <taxon>indigoferoid/millettioid clade</taxon>
        <taxon>Phaseoleae</taxon>
        <taxon>Clitoria</taxon>
    </lineage>
</organism>
<dbReference type="Proteomes" id="UP001359559">
    <property type="component" value="Unassembled WGS sequence"/>
</dbReference>
<feature type="compositionally biased region" description="Basic residues" evidence="1">
    <location>
        <begin position="96"/>
        <end position="109"/>
    </location>
</feature>
<reference evidence="2 3" key="1">
    <citation type="submission" date="2024-01" db="EMBL/GenBank/DDBJ databases">
        <title>The genomes of 5 underutilized Papilionoideae crops provide insights into root nodulation and disease resistance.</title>
        <authorList>
            <person name="Yuan L."/>
        </authorList>
    </citation>
    <scope>NUCLEOTIDE SEQUENCE [LARGE SCALE GENOMIC DNA]</scope>
    <source>
        <strain evidence="2">LY-2023</strain>
        <tissue evidence="2">Leaf</tissue>
    </source>
</reference>
<dbReference type="EMBL" id="JAYKXN010000003">
    <property type="protein sequence ID" value="KAK7302243.1"/>
    <property type="molecule type" value="Genomic_DNA"/>
</dbReference>